<dbReference type="Gene3D" id="1.10.10.10">
    <property type="entry name" value="Winged helix-like DNA-binding domain superfamily/Winged helix DNA-binding domain"/>
    <property type="match status" value="2"/>
</dbReference>
<dbReference type="Proteomes" id="UP001154078">
    <property type="component" value="Chromosome 11"/>
</dbReference>
<feature type="domain" description="Cullin family profile" evidence="13">
    <location>
        <begin position="393"/>
        <end position="623"/>
    </location>
</feature>
<dbReference type="FunFam" id="1.10.10.10:FF:000014">
    <property type="entry name" value="Cullin 1"/>
    <property type="match status" value="1"/>
</dbReference>
<evidence type="ECO:0000256" key="7">
    <source>
        <dbReference type="ARBA" id="ARBA00022843"/>
    </source>
</evidence>
<dbReference type="PROSITE" id="PS01256">
    <property type="entry name" value="CULLIN_1"/>
    <property type="match status" value="1"/>
</dbReference>
<keyword evidence="9" id="KW-0539">Nucleus</keyword>
<evidence type="ECO:0000256" key="9">
    <source>
        <dbReference type="ARBA" id="ARBA00023242"/>
    </source>
</evidence>
<keyword evidence="8" id="KW-0007">Acetylation</keyword>
<evidence type="ECO:0000256" key="8">
    <source>
        <dbReference type="ARBA" id="ARBA00022990"/>
    </source>
</evidence>
<proteinExistence type="inferred from homology"/>
<comment type="similarity">
    <text evidence="3 11 12">Belongs to the cullin family.</text>
</comment>
<keyword evidence="6" id="KW-0833">Ubl conjugation pathway</keyword>
<evidence type="ECO:0000256" key="6">
    <source>
        <dbReference type="ARBA" id="ARBA00022786"/>
    </source>
</evidence>
<dbReference type="InterPro" id="IPR019559">
    <property type="entry name" value="Cullin_neddylation_domain"/>
</dbReference>
<dbReference type="Pfam" id="PF10557">
    <property type="entry name" value="Cullin_Nedd8"/>
    <property type="match status" value="1"/>
</dbReference>
<dbReference type="SUPFAM" id="SSF74788">
    <property type="entry name" value="Cullin repeat-like"/>
    <property type="match status" value="1"/>
</dbReference>
<dbReference type="SUPFAM" id="SSF46785">
    <property type="entry name" value="Winged helix' DNA-binding domain"/>
    <property type="match status" value="1"/>
</dbReference>
<evidence type="ECO:0000256" key="1">
    <source>
        <dbReference type="ARBA" id="ARBA00004123"/>
    </source>
</evidence>
<organism evidence="14 15">
    <name type="scientific">Brassicogethes aeneus</name>
    <name type="common">Rape pollen beetle</name>
    <name type="synonym">Meligethes aeneus</name>
    <dbReference type="NCBI Taxonomy" id="1431903"/>
    <lineage>
        <taxon>Eukaryota</taxon>
        <taxon>Metazoa</taxon>
        <taxon>Ecdysozoa</taxon>
        <taxon>Arthropoda</taxon>
        <taxon>Hexapoda</taxon>
        <taxon>Insecta</taxon>
        <taxon>Pterygota</taxon>
        <taxon>Neoptera</taxon>
        <taxon>Endopterygota</taxon>
        <taxon>Coleoptera</taxon>
        <taxon>Polyphaga</taxon>
        <taxon>Cucujiformia</taxon>
        <taxon>Nitidulidae</taxon>
        <taxon>Meligethinae</taxon>
        <taxon>Brassicogethes</taxon>
    </lineage>
</organism>
<dbReference type="InterPro" id="IPR016159">
    <property type="entry name" value="Cullin_repeat-like_dom_sf"/>
</dbReference>
<dbReference type="OrthoDB" id="27073at2759"/>
<dbReference type="InterPro" id="IPR016157">
    <property type="entry name" value="Cullin_CS"/>
</dbReference>
<dbReference type="InterPro" id="IPR036317">
    <property type="entry name" value="Cullin_homology_sf"/>
</dbReference>
<reference evidence="14" key="1">
    <citation type="submission" date="2021-12" db="EMBL/GenBank/DDBJ databases">
        <authorList>
            <person name="King R."/>
        </authorList>
    </citation>
    <scope>NUCLEOTIDE SEQUENCE</scope>
</reference>
<dbReference type="InterPro" id="IPR059120">
    <property type="entry name" value="Cullin-like_AB"/>
</dbReference>
<evidence type="ECO:0000256" key="2">
    <source>
        <dbReference type="ARBA" id="ARBA00004906"/>
    </source>
</evidence>
<dbReference type="InterPro" id="IPR036388">
    <property type="entry name" value="WH-like_DNA-bd_sf"/>
</dbReference>
<dbReference type="SMART" id="SM00884">
    <property type="entry name" value="Cullin_Nedd8"/>
    <property type="match status" value="1"/>
</dbReference>
<dbReference type="Gene3D" id="1.20.1310.10">
    <property type="entry name" value="Cullin Repeats"/>
    <property type="match status" value="4"/>
</dbReference>
<dbReference type="FunFam" id="3.30.230.130:FF:000003">
    <property type="entry name" value="Cullin 2"/>
    <property type="match status" value="1"/>
</dbReference>
<dbReference type="InterPro" id="IPR016158">
    <property type="entry name" value="Cullin_homology"/>
</dbReference>
<sequence length="748" mass="86062">MSLKPRFVDFPSTWGAIKDTIKGVITLDHVARTVWNDRFSDVYSLCVAHPEPMADRLYAETKQYLVDHVAKLLEKVQEEGDNNLIRNYFHYWSQYSVGSQYLHSLYLYLNQQHIRTQKLSDAEIIYGSSENSGGEQMEIGELALEVWQSGMIGPLGGRLVRLLLDAIDRDRADSGLHPIAAPTEAVRGTILSFVEVQGYRKKAQLQLYQEIFEAPFLDASGEHFKRDAARLLQERDVSLYMERVKAKIDEELKRARKFLHSSSLPKVTHRCETHMVAEHLQFLYSECMNMVQSERKKDLSNMYDLLRSVQNAMVVLVDTVLDHIKTQGLTAIGNLQGENIHINFVENLLTVYKKYKQLIQDVFKSDQNFMGALDKACNSVINHRPNNGKTACRSPELLAKYCDTLLKKSSKGISETEVDEKLAESITIFKYIDDKDVFQKFYSRMLAKRLIHQQTQSMDAEEAMINRLKQACGYEFTSKLHRMFTDMSVSTDLNNKFSAYLKKSSIDLGINFSIYVLQAGAWPLGQAVVTPFALPHQLEKSVQMFETFYHQGFNGRKLTWLHHLCQAELRLGHLKKSYVVNVQTFQMAILLLFESTDSLLCKDIRETLQLNQDQFNRHAISLIDSKLLLADAEDLTPEVTLRLNMDYSNKRTKFRITAAVQKETTQEVEQTMNSVEEDRKMYLQAAIVRIMKSRKVLKHNLLIQEVYAQSKVSFAPSVQLIKKCIESLIDKQYIERTPHSSEEYSYVA</sequence>
<dbReference type="FunFam" id="1.20.1310.10:FF:000012">
    <property type="entry name" value="Cullin 2"/>
    <property type="match status" value="1"/>
</dbReference>
<dbReference type="FunFam" id="1.20.1310.10:FF:000016">
    <property type="entry name" value="Cullin 2"/>
    <property type="match status" value="1"/>
</dbReference>
<evidence type="ECO:0000256" key="11">
    <source>
        <dbReference type="PROSITE-ProRule" id="PRU00330"/>
    </source>
</evidence>
<evidence type="ECO:0000256" key="3">
    <source>
        <dbReference type="ARBA" id="ARBA00006019"/>
    </source>
</evidence>
<dbReference type="InterPro" id="IPR045093">
    <property type="entry name" value="Cullin"/>
</dbReference>
<dbReference type="InterPro" id="IPR001373">
    <property type="entry name" value="Cullin_N"/>
</dbReference>
<dbReference type="Pfam" id="PF00888">
    <property type="entry name" value="Cullin"/>
    <property type="match status" value="1"/>
</dbReference>
<accession>A0A9P0AV88</accession>
<dbReference type="GO" id="GO:0031462">
    <property type="term" value="C:Cul2-RING ubiquitin ligase complex"/>
    <property type="evidence" value="ECO:0007669"/>
    <property type="project" value="UniProtKB-ARBA"/>
</dbReference>
<dbReference type="AlphaFoldDB" id="A0A9P0AV88"/>
<evidence type="ECO:0000313" key="14">
    <source>
        <dbReference type="EMBL" id="CAH0549205.1"/>
    </source>
</evidence>
<dbReference type="GO" id="GO:0031625">
    <property type="term" value="F:ubiquitin protein ligase binding"/>
    <property type="evidence" value="ECO:0007669"/>
    <property type="project" value="InterPro"/>
</dbReference>
<comment type="subcellular location">
    <subcellularLocation>
        <location evidence="1">Nucleus</location>
    </subcellularLocation>
</comment>
<dbReference type="SMART" id="SM00182">
    <property type="entry name" value="CULLIN"/>
    <property type="match status" value="1"/>
</dbReference>
<keyword evidence="4" id="KW-1017">Isopeptide bond</keyword>
<name>A0A9P0AV88_BRAAE</name>
<dbReference type="SUPFAM" id="SSF75632">
    <property type="entry name" value="Cullin homology domain"/>
    <property type="match status" value="1"/>
</dbReference>
<dbReference type="Pfam" id="PF26557">
    <property type="entry name" value="Cullin_AB"/>
    <property type="match status" value="1"/>
</dbReference>
<evidence type="ECO:0000256" key="5">
    <source>
        <dbReference type="ARBA" id="ARBA00022553"/>
    </source>
</evidence>
<dbReference type="Gene3D" id="4.10.1030.10">
    <property type="entry name" value="Ring Box Chain A, domain 5"/>
    <property type="match status" value="1"/>
</dbReference>
<keyword evidence="7" id="KW-0832">Ubl conjugation</keyword>
<keyword evidence="5" id="KW-0597">Phosphoprotein</keyword>
<dbReference type="FunFam" id="1.20.1310.10:FF:000022">
    <property type="entry name" value="Cullin-2 isoform 2"/>
    <property type="match status" value="1"/>
</dbReference>
<dbReference type="PROSITE" id="PS50069">
    <property type="entry name" value="CULLIN_2"/>
    <property type="match status" value="1"/>
</dbReference>
<evidence type="ECO:0000256" key="4">
    <source>
        <dbReference type="ARBA" id="ARBA00022499"/>
    </source>
</evidence>
<dbReference type="InterPro" id="IPR036390">
    <property type="entry name" value="WH_DNA-bd_sf"/>
</dbReference>
<gene>
    <name evidence="14" type="ORF">MELIAE_LOCUS2418</name>
</gene>
<evidence type="ECO:0000313" key="15">
    <source>
        <dbReference type="Proteomes" id="UP001154078"/>
    </source>
</evidence>
<dbReference type="GO" id="GO:0031981">
    <property type="term" value="C:nuclear lumen"/>
    <property type="evidence" value="ECO:0007669"/>
    <property type="project" value="UniProtKB-ARBA"/>
</dbReference>
<evidence type="ECO:0000259" key="13">
    <source>
        <dbReference type="PROSITE" id="PS50069"/>
    </source>
</evidence>
<dbReference type="PANTHER" id="PTHR11932">
    <property type="entry name" value="CULLIN"/>
    <property type="match status" value="1"/>
</dbReference>
<dbReference type="GO" id="GO:0006511">
    <property type="term" value="P:ubiquitin-dependent protein catabolic process"/>
    <property type="evidence" value="ECO:0007669"/>
    <property type="project" value="InterPro"/>
</dbReference>
<evidence type="ECO:0000256" key="10">
    <source>
        <dbReference type="ARBA" id="ARBA00069610"/>
    </source>
</evidence>
<keyword evidence="15" id="KW-1185">Reference proteome</keyword>
<protein>
    <recommendedName>
        <fullName evidence="10">Cullin-2</fullName>
    </recommendedName>
</protein>
<comment type="pathway">
    <text evidence="2">Protein modification; protein ubiquitination.</text>
</comment>
<dbReference type="EMBL" id="OV121142">
    <property type="protein sequence ID" value="CAH0549205.1"/>
    <property type="molecule type" value="Genomic_DNA"/>
</dbReference>
<evidence type="ECO:0000256" key="12">
    <source>
        <dbReference type="RuleBase" id="RU003829"/>
    </source>
</evidence>